<reference evidence="2 4" key="2">
    <citation type="journal article" date="2013" name="Nature">
        <title>Insights into bilaterian evolution from three spiralian genomes.</title>
        <authorList>
            <person name="Simakov O."/>
            <person name="Marletaz F."/>
            <person name="Cho S.J."/>
            <person name="Edsinger-Gonzales E."/>
            <person name="Havlak P."/>
            <person name="Hellsten U."/>
            <person name="Kuo D.H."/>
            <person name="Larsson T."/>
            <person name="Lv J."/>
            <person name="Arendt D."/>
            <person name="Savage R."/>
            <person name="Osoegawa K."/>
            <person name="de Jong P."/>
            <person name="Grimwood J."/>
            <person name="Chapman J.A."/>
            <person name="Shapiro H."/>
            <person name="Aerts A."/>
            <person name="Otillar R.P."/>
            <person name="Terry A.Y."/>
            <person name="Boore J.L."/>
            <person name="Grigoriev I.V."/>
            <person name="Lindberg D.R."/>
            <person name="Seaver E.C."/>
            <person name="Weisblat D.A."/>
            <person name="Putnam N.H."/>
            <person name="Rokhsar D.S."/>
        </authorList>
    </citation>
    <scope>NUCLEOTIDE SEQUENCE</scope>
</reference>
<dbReference type="KEGG" id="hro:HELRODRAFT_163301"/>
<proteinExistence type="predicted"/>
<evidence type="ECO:0000256" key="1">
    <source>
        <dbReference type="SAM" id="MobiDB-lite"/>
    </source>
</evidence>
<organism evidence="3 4">
    <name type="scientific">Helobdella robusta</name>
    <name type="common">Californian leech</name>
    <dbReference type="NCBI Taxonomy" id="6412"/>
    <lineage>
        <taxon>Eukaryota</taxon>
        <taxon>Metazoa</taxon>
        <taxon>Spiralia</taxon>
        <taxon>Lophotrochozoa</taxon>
        <taxon>Annelida</taxon>
        <taxon>Clitellata</taxon>
        <taxon>Hirudinea</taxon>
        <taxon>Rhynchobdellida</taxon>
        <taxon>Glossiphoniidae</taxon>
        <taxon>Helobdella</taxon>
    </lineage>
</organism>
<dbReference type="CTD" id="20200008"/>
<evidence type="ECO:0000313" key="3">
    <source>
        <dbReference type="EnsemblMetazoa" id="HelroP163301"/>
    </source>
</evidence>
<name>T1ETV8_HELRO</name>
<feature type="compositionally biased region" description="Basic and acidic residues" evidence="1">
    <location>
        <begin position="53"/>
        <end position="62"/>
    </location>
</feature>
<gene>
    <name evidence="3" type="primary">20200008</name>
    <name evidence="2" type="ORF">HELRODRAFT_163301</name>
</gene>
<dbReference type="EMBL" id="AMQM01001368">
    <property type="status" value="NOT_ANNOTATED_CDS"/>
    <property type="molecule type" value="Genomic_DNA"/>
</dbReference>
<dbReference type="Proteomes" id="UP000015101">
    <property type="component" value="Unassembled WGS sequence"/>
</dbReference>
<evidence type="ECO:0000313" key="4">
    <source>
        <dbReference type="Proteomes" id="UP000015101"/>
    </source>
</evidence>
<feature type="compositionally biased region" description="Low complexity" evidence="1">
    <location>
        <begin position="12"/>
        <end position="40"/>
    </location>
</feature>
<protein>
    <submittedName>
        <fullName evidence="2 3">Uncharacterized protein</fullName>
    </submittedName>
</protein>
<dbReference type="HOGENOM" id="CLU_2136172_0_0_1"/>
<dbReference type="EnsemblMetazoa" id="HelroT163301">
    <property type="protein sequence ID" value="HelroP163301"/>
    <property type="gene ID" value="HelroG163301"/>
</dbReference>
<evidence type="ECO:0000313" key="2">
    <source>
        <dbReference type="EMBL" id="ESN96256.1"/>
    </source>
</evidence>
<sequence length="113" mass="13142">MEEALYTSPFNQQQQQQQLQQQQQQQQQQQLQRQQQQQQQSNNNNEFVSRRQVGADKDKLEQTNKTSSFLCSGFSKIAPWRCEKFGIQKHESIRSGGSGHVGNNRIEKAEIYG</sequence>
<dbReference type="EMBL" id="KB097495">
    <property type="protein sequence ID" value="ESN96256.1"/>
    <property type="molecule type" value="Genomic_DNA"/>
</dbReference>
<accession>T1ETV8</accession>
<dbReference type="GeneID" id="20200008"/>
<dbReference type="AlphaFoldDB" id="T1ETV8"/>
<dbReference type="RefSeq" id="XP_009025457.1">
    <property type="nucleotide sequence ID" value="XM_009027209.1"/>
</dbReference>
<feature type="region of interest" description="Disordered" evidence="1">
    <location>
        <begin position="1"/>
        <end position="65"/>
    </location>
</feature>
<dbReference type="InParanoid" id="T1ETV8"/>
<reference evidence="4" key="1">
    <citation type="submission" date="2012-12" db="EMBL/GenBank/DDBJ databases">
        <authorList>
            <person name="Hellsten U."/>
            <person name="Grimwood J."/>
            <person name="Chapman J.A."/>
            <person name="Shapiro H."/>
            <person name="Aerts A."/>
            <person name="Otillar R.P."/>
            <person name="Terry A.Y."/>
            <person name="Boore J.L."/>
            <person name="Simakov O."/>
            <person name="Marletaz F."/>
            <person name="Cho S.-J."/>
            <person name="Edsinger-Gonzales E."/>
            <person name="Havlak P."/>
            <person name="Kuo D.-H."/>
            <person name="Larsson T."/>
            <person name="Lv J."/>
            <person name="Arendt D."/>
            <person name="Savage R."/>
            <person name="Osoegawa K."/>
            <person name="de Jong P."/>
            <person name="Lindberg D.R."/>
            <person name="Seaver E.C."/>
            <person name="Weisblat D.A."/>
            <person name="Putnam N.H."/>
            <person name="Grigoriev I.V."/>
            <person name="Rokhsar D.S."/>
        </authorList>
    </citation>
    <scope>NUCLEOTIDE SEQUENCE</scope>
</reference>
<keyword evidence="4" id="KW-1185">Reference proteome</keyword>
<feature type="region of interest" description="Disordered" evidence="1">
    <location>
        <begin position="92"/>
        <end position="113"/>
    </location>
</feature>
<reference evidence="3" key="3">
    <citation type="submission" date="2015-06" db="UniProtKB">
        <authorList>
            <consortium name="EnsemblMetazoa"/>
        </authorList>
    </citation>
    <scope>IDENTIFICATION</scope>
</reference>